<evidence type="ECO:0000256" key="1">
    <source>
        <dbReference type="SAM" id="MobiDB-lite"/>
    </source>
</evidence>
<dbReference type="Gene3D" id="1.10.101.10">
    <property type="entry name" value="PGBD-like superfamily/PGBD"/>
    <property type="match status" value="1"/>
</dbReference>
<feature type="domain" description="Peptidoglycan binding-like" evidence="3">
    <location>
        <begin position="1"/>
        <end position="50"/>
    </location>
</feature>
<keyword evidence="2" id="KW-0812">Transmembrane</keyword>
<accession>A0A643ESK8</accession>
<name>A0A643ESK8_9HYPH</name>
<feature type="region of interest" description="Disordered" evidence="1">
    <location>
        <begin position="155"/>
        <end position="177"/>
    </location>
</feature>
<evidence type="ECO:0000256" key="2">
    <source>
        <dbReference type="SAM" id="Phobius"/>
    </source>
</evidence>
<dbReference type="RefSeq" id="WP_128095025.1">
    <property type="nucleotide sequence ID" value="NZ_JBHEEN010000037.1"/>
</dbReference>
<keyword evidence="2" id="KW-0472">Membrane</keyword>
<feature type="region of interest" description="Disordered" evidence="1">
    <location>
        <begin position="85"/>
        <end position="106"/>
    </location>
</feature>
<dbReference type="SUPFAM" id="SSF47090">
    <property type="entry name" value="PGBD-like"/>
    <property type="match status" value="1"/>
</dbReference>
<evidence type="ECO:0000313" key="4">
    <source>
        <dbReference type="EMBL" id="KAB0564049.1"/>
    </source>
</evidence>
<dbReference type="Pfam" id="PF01471">
    <property type="entry name" value="PG_binding_1"/>
    <property type="match status" value="1"/>
</dbReference>
<dbReference type="AlphaFoldDB" id="A0A643ESK8"/>
<comment type="caution">
    <text evidence="4">The sequence shown here is derived from an EMBL/GenBank/DDBJ whole genome shotgun (WGS) entry which is preliminary data.</text>
</comment>
<proteinExistence type="predicted"/>
<sequence length="177" mass="19426">MQSELISRGFDPGSADGVWGRKSILALKKYQRENGLEEKGTIDKATLEKLFPIVNPGIDKATLEKLFPIVNPGSVVSQNSSASAILPQTDDRNSAGTEAGVGTTDGNADSSSFKVLLFGAFLIVIMFWRRGKRKRSRRGEDYPLAAKVEPTLNINKVRSRPEVPRVDVQAKSPTRKR</sequence>
<dbReference type="InterPro" id="IPR036365">
    <property type="entry name" value="PGBD-like_sf"/>
</dbReference>
<evidence type="ECO:0000259" key="3">
    <source>
        <dbReference type="Pfam" id="PF01471"/>
    </source>
</evidence>
<feature type="transmembrane region" description="Helical" evidence="2">
    <location>
        <begin position="111"/>
        <end position="128"/>
    </location>
</feature>
<organism evidence="4">
    <name type="scientific">Brucella pituitosa</name>
    <dbReference type="NCBI Taxonomy" id="571256"/>
    <lineage>
        <taxon>Bacteria</taxon>
        <taxon>Pseudomonadati</taxon>
        <taxon>Pseudomonadota</taxon>
        <taxon>Alphaproteobacteria</taxon>
        <taxon>Hyphomicrobiales</taxon>
        <taxon>Brucellaceae</taxon>
        <taxon>Brucella/Ochrobactrum group</taxon>
        <taxon>Brucella</taxon>
    </lineage>
</organism>
<protein>
    <submittedName>
        <fullName evidence="4">Peptidoglycan-binding protein</fullName>
    </submittedName>
</protein>
<dbReference type="EMBL" id="VZPE01000033">
    <property type="protein sequence ID" value="KAB0564049.1"/>
    <property type="molecule type" value="Genomic_DNA"/>
</dbReference>
<dbReference type="InterPro" id="IPR002477">
    <property type="entry name" value="Peptidoglycan-bd-like"/>
</dbReference>
<keyword evidence="2" id="KW-1133">Transmembrane helix</keyword>
<gene>
    <name evidence="4" type="ORF">F7Q93_24815</name>
</gene>
<reference evidence="4" key="1">
    <citation type="submission" date="2019-09" db="EMBL/GenBank/DDBJ databases">
        <title>Draft genome sequences of 48 bacterial type strains from the CCUG.</title>
        <authorList>
            <person name="Tunovic T."/>
            <person name="Pineiro-Iglesias B."/>
            <person name="Unosson C."/>
            <person name="Inganas E."/>
            <person name="Ohlen M."/>
            <person name="Cardew S."/>
            <person name="Jensie-Markopoulos S."/>
            <person name="Salva-Serra F."/>
            <person name="Jaen-Luchoro D."/>
            <person name="Karlsson R."/>
            <person name="Svensson-Stadler L."/>
            <person name="Chun J."/>
            <person name="Moore E."/>
        </authorList>
    </citation>
    <scope>NUCLEOTIDE SEQUENCE</scope>
    <source>
        <strain evidence="4">CCUG 50899</strain>
    </source>
</reference>
<dbReference type="InterPro" id="IPR036366">
    <property type="entry name" value="PGBDSf"/>
</dbReference>